<comment type="caution">
    <text evidence="2">The sequence shown here is derived from an EMBL/GenBank/DDBJ whole genome shotgun (WGS) entry which is preliminary data.</text>
</comment>
<dbReference type="Pfam" id="PF13279">
    <property type="entry name" value="4HBT_2"/>
    <property type="match status" value="1"/>
</dbReference>
<dbReference type="Gene3D" id="3.10.129.10">
    <property type="entry name" value="Hotdog Thioesterase"/>
    <property type="match status" value="1"/>
</dbReference>
<protein>
    <submittedName>
        <fullName evidence="2">Thioesterase family protein</fullName>
    </submittedName>
</protein>
<dbReference type="CDD" id="cd00586">
    <property type="entry name" value="4HBT"/>
    <property type="match status" value="1"/>
</dbReference>
<evidence type="ECO:0000313" key="2">
    <source>
        <dbReference type="EMBL" id="MEQ3549336.1"/>
    </source>
</evidence>
<gene>
    <name evidence="2" type="ORF">WIS52_02530</name>
</gene>
<dbReference type="EMBL" id="JBEDNQ010000001">
    <property type="protein sequence ID" value="MEQ3549336.1"/>
    <property type="molecule type" value="Genomic_DNA"/>
</dbReference>
<dbReference type="InterPro" id="IPR029069">
    <property type="entry name" value="HotDog_dom_sf"/>
</dbReference>
<feature type="region of interest" description="Disordered" evidence="1">
    <location>
        <begin position="129"/>
        <end position="171"/>
    </location>
</feature>
<evidence type="ECO:0000313" key="3">
    <source>
        <dbReference type="Proteomes" id="UP001494902"/>
    </source>
</evidence>
<sequence>MHSDVVRPEWIDYNGHMSEPYYVLVFGDATTALMDRTGMDAGYRESTGCSLYTVEAHVRYLREVGPDAALEVRTRVLGRDAKRLRLWHELVVNGRTAATEELMCLHVGPDGTAPFPGGVAAELDALTDLDSADPEHAGRSIAPVGARPAPPGASGGDRSSADGTEVQRHPS</sequence>
<accession>A0ABV1K5F7</accession>
<proteinExistence type="predicted"/>
<reference evidence="2 3" key="1">
    <citation type="submission" date="2024-03" db="EMBL/GenBank/DDBJ databases">
        <title>Draft genome sequence of Pseudonocardia nematodicida JCM 31783.</title>
        <authorList>
            <person name="Butdee W."/>
            <person name="Duangmal K."/>
        </authorList>
    </citation>
    <scope>NUCLEOTIDE SEQUENCE [LARGE SCALE GENOMIC DNA]</scope>
    <source>
        <strain evidence="2 3">JCM 31783</strain>
    </source>
</reference>
<dbReference type="RefSeq" id="WP_349296782.1">
    <property type="nucleotide sequence ID" value="NZ_JBEDNQ010000001.1"/>
</dbReference>
<name>A0ABV1K5F7_9PSEU</name>
<evidence type="ECO:0000256" key="1">
    <source>
        <dbReference type="SAM" id="MobiDB-lite"/>
    </source>
</evidence>
<keyword evidence="3" id="KW-1185">Reference proteome</keyword>
<dbReference type="Proteomes" id="UP001494902">
    <property type="component" value="Unassembled WGS sequence"/>
</dbReference>
<organism evidence="2 3">
    <name type="scientific">Pseudonocardia nematodicida</name>
    <dbReference type="NCBI Taxonomy" id="1206997"/>
    <lineage>
        <taxon>Bacteria</taxon>
        <taxon>Bacillati</taxon>
        <taxon>Actinomycetota</taxon>
        <taxon>Actinomycetes</taxon>
        <taxon>Pseudonocardiales</taxon>
        <taxon>Pseudonocardiaceae</taxon>
        <taxon>Pseudonocardia</taxon>
    </lineage>
</organism>
<dbReference type="SUPFAM" id="SSF54637">
    <property type="entry name" value="Thioesterase/thiol ester dehydrase-isomerase"/>
    <property type="match status" value="1"/>
</dbReference>